<dbReference type="eggNOG" id="COG1857">
    <property type="taxonomic scope" value="Bacteria"/>
</dbReference>
<keyword evidence="2" id="KW-1185">Reference proteome</keyword>
<sequence>MFVDIHALHTLPYSNVNRDNLGAPKSCWYGGTERIRVSSQAWKRAIRKAVEQDLEQPTERTRRIASLVAGILTERGWGAEDARRAGRAVIYAYGLEPAADDDDTDTLLWTPPAAEALAGVVEKHRDTVVTLPLPKGEGKKAKNPPAKDITDAVKPMAGEVKSILNRTTPTIALLGRMLADRPDHTIYGLAEIAHAFTVHEAAPEFDYFTAVDDRAANTGAGHVNTAQFTTGTFYRYSSINITRLVDVVGEQDARAVLLAWARRFITVTPAGKQTATAARTAADLAHIVVRNAPQSYAPAFETPIVSTGGYLDPAARALGDYATRLAAYLGDTPVEHGYATTLPTNVDGLGGRFDTLDTLINATVGAVA</sequence>
<name>C7MQD5_SACVD</name>
<dbReference type="HOGENOM" id="CLU_044824_1_0_11"/>
<evidence type="ECO:0000313" key="2">
    <source>
        <dbReference type="Proteomes" id="UP000000841"/>
    </source>
</evidence>
<proteinExistence type="predicted"/>
<dbReference type="Proteomes" id="UP000000841">
    <property type="component" value="Chromosome"/>
</dbReference>
<protein>
    <submittedName>
        <fullName evidence="1">CRISPR-associated protein, Cse4 family</fullName>
    </submittedName>
</protein>
<dbReference type="RefSeq" id="WP_015785749.1">
    <property type="nucleotide sequence ID" value="NC_013159.1"/>
</dbReference>
<dbReference type="EMBL" id="CP001683">
    <property type="protein sequence ID" value="ACU96434.1"/>
    <property type="molecule type" value="Genomic_DNA"/>
</dbReference>
<dbReference type="Pfam" id="PF09344">
    <property type="entry name" value="Cas_CT1975"/>
    <property type="match status" value="1"/>
</dbReference>
<dbReference type="AlphaFoldDB" id="C7MQD5"/>
<reference evidence="1 2" key="1">
    <citation type="journal article" date="2009" name="Stand. Genomic Sci.">
        <title>Complete genome sequence of Saccharomonospora viridis type strain (P101).</title>
        <authorList>
            <person name="Pati A."/>
            <person name="Sikorski J."/>
            <person name="Nolan M."/>
            <person name="Lapidus A."/>
            <person name="Copeland A."/>
            <person name="Glavina Del Rio T."/>
            <person name="Lucas S."/>
            <person name="Chen F."/>
            <person name="Tice H."/>
            <person name="Pitluck S."/>
            <person name="Cheng J.F."/>
            <person name="Chertkov O."/>
            <person name="Brettin T."/>
            <person name="Han C."/>
            <person name="Detter J.C."/>
            <person name="Kuske C."/>
            <person name="Bruce D."/>
            <person name="Goodwin L."/>
            <person name="Chain P."/>
            <person name="D'haeseleer P."/>
            <person name="Chen A."/>
            <person name="Palaniappan K."/>
            <person name="Ivanova N."/>
            <person name="Mavromatis K."/>
            <person name="Mikhailova N."/>
            <person name="Rohde M."/>
            <person name="Tindall B.J."/>
            <person name="Goker M."/>
            <person name="Bristow J."/>
            <person name="Eisen J.A."/>
            <person name="Markowitz V."/>
            <person name="Hugenholtz P."/>
            <person name="Kyrpides N.C."/>
            <person name="Klenk H.P."/>
        </authorList>
    </citation>
    <scope>NUCLEOTIDE SEQUENCE [LARGE SCALE GENOMIC DNA]</scope>
    <source>
        <strain evidence="2">ATCC 15386 / DSM 43017 / JCM 3036 / NBRC 12207 / P101</strain>
    </source>
</reference>
<dbReference type="NCBIfam" id="TIGR01869">
    <property type="entry name" value="casC_Cse4"/>
    <property type="match status" value="1"/>
</dbReference>
<dbReference type="KEGG" id="svi:Svir_13890"/>
<organism evidence="1 2">
    <name type="scientific">Saccharomonospora viridis (strain ATCC 15386 / DSM 43017 / JCM 3036 / CCUG 5913 / NBRC 12207 / NCIMB 9602 / P101)</name>
    <name type="common">Thermoactinomyces viridis</name>
    <dbReference type="NCBI Taxonomy" id="471857"/>
    <lineage>
        <taxon>Bacteria</taxon>
        <taxon>Bacillati</taxon>
        <taxon>Actinomycetota</taxon>
        <taxon>Actinomycetes</taxon>
        <taxon>Pseudonocardiales</taxon>
        <taxon>Pseudonocardiaceae</taxon>
        <taxon>Saccharomonospora</taxon>
    </lineage>
</organism>
<gene>
    <name evidence="1" type="ordered locus">Svir_13890</name>
</gene>
<dbReference type="STRING" id="471857.Svir_13890"/>
<dbReference type="InterPro" id="IPR010148">
    <property type="entry name" value="CRISPR-assoc_prot_CT1975"/>
</dbReference>
<accession>C7MQD5</accession>
<evidence type="ECO:0000313" key="1">
    <source>
        <dbReference type="EMBL" id="ACU96434.1"/>
    </source>
</evidence>